<feature type="transmembrane region" description="Helical" evidence="6">
    <location>
        <begin position="16"/>
        <end position="37"/>
    </location>
</feature>
<evidence type="ECO:0000256" key="4">
    <source>
        <dbReference type="ARBA" id="ARBA00022989"/>
    </source>
</evidence>
<evidence type="ECO:0000256" key="2">
    <source>
        <dbReference type="ARBA" id="ARBA00022475"/>
    </source>
</evidence>
<evidence type="ECO:0000256" key="3">
    <source>
        <dbReference type="ARBA" id="ARBA00022692"/>
    </source>
</evidence>
<dbReference type="GO" id="GO:0005886">
    <property type="term" value="C:plasma membrane"/>
    <property type="evidence" value="ECO:0007669"/>
    <property type="project" value="UniProtKB-SubCell"/>
</dbReference>
<dbReference type="PANTHER" id="PTHR30482">
    <property type="entry name" value="HIGH-AFFINITY BRANCHED-CHAIN AMINO ACID TRANSPORT SYSTEM PERMEASE"/>
    <property type="match status" value="1"/>
</dbReference>
<keyword evidence="2" id="KW-1003">Cell membrane</keyword>
<feature type="transmembrane region" description="Helical" evidence="6">
    <location>
        <begin position="258"/>
        <end position="277"/>
    </location>
</feature>
<dbReference type="Pfam" id="PF02653">
    <property type="entry name" value="BPD_transp_2"/>
    <property type="match status" value="1"/>
</dbReference>
<feature type="transmembrane region" description="Helical" evidence="6">
    <location>
        <begin position="184"/>
        <end position="204"/>
    </location>
</feature>
<evidence type="ECO:0000256" key="5">
    <source>
        <dbReference type="ARBA" id="ARBA00023136"/>
    </source>
</evidence>
<feature type="transmembrane region" description="Helical" evidence="6">
    <location>
        <begin position="70"/>
        <end position="90"/>
    </location>
</feature>
<organism evidence="7 8">
    <name type="scientific">Syntrophomonas wolfei</name>
    <dbReference type="NCBI Taxonomy" id="863"/>
    <lineage>
        <taxon>Bacteria</taxon>
        <taxon>Bacillati</taxon>
        <taxon>Bacillota</taxon>
        <taxon>Clostridia</taxon>
        <taxon>Eubacteriales</taxon>
        <taxon>Syntrophomonadaceae</taxon>
        <taxon>Syntrophomonas</taxon>
    </lineage>
</organism>
<dbReference type="InterPro" id="IPR043428">
    <property type="entry name" value="LivM-like"/>
</dbReference>
<dbReference type="Proteomes" id="UP000263273">
    <property type="component" value="Unassembled WGS sequence"/>
</dbReference>
<feature type="transmembrane region" description="Helical" evidence="6">
    <location>
        <begin position="97"/>
        <end position="116"/>
    </location>
</feature>
<comment type="subcellular location">
    <subcellularLocation>
        <location evidence="1">Cell membrane</location>
        <topology evidence="1">Multi-pass membrane protein</topology>
    </subcellularLocation>
</comment>
<evidence type="ECO:0000313" key="8">
    <source>
        <dbReference type="Proteomes" id="UP000263273"/>
    </source>
</evidence>
<dbReference type="InterPro" id="IPR001851">
    <property type="entry name" value="ABC_transp_permease"/>
</dbReference>
<protein>
    <submittedName>
        <fullName evidence="7">Branched-chain amino acid ABC transporter permease</fullName>
    </submittedName>
</protein>
<dbReference type="GO" id="GO:0015658">
    <property type="term" value="F:branched-chain amino acid transmembrane transporter activity"/>
    <property type="evidence" value="ECO:0007669"/>
    <property type="project" value="InterPro"/>
</dbReference>
<dbReference type="PANTHER" id="PTHR30482:SF20">
    <property type="entry name" value="HIGH-AFFINITY BRANCHED-CHAIN AMINO ACID TRANSPORT SYSTEM PERMEASE PROTEIN LIVM"/>
    <property type="match status" value="1"/>
</dbReference>
<comment type="caution">
    <text evidence="7">The sequence shown here is derived from an EMBL/GenBank/DDBJ whole genome shotgun (WGS) entry which is preliminary data.</text>
</comment>
<evidence type="ECO:0000256" key="1">
    <source>
        <dbReference type="ARBA" id="ARBA00004651"/>
    </source>
</evidence>
<dbReference type="EMBL" id="DNZF01000232">
    <property type="protein sequence ID" value="HBK54415.1"/>
    <property type="molecule type" value="Genomic_DNA"/>
</dbReference>
<feature type="transmembrane region" description="Helical" evidence="6">
    <location>
        <begin position="224"/>
        <end position="246"/>
    </location>
</feature>
<accession>A0A354YYJ4</accession>
<reference evidence="7 8" key="1">
    <citation type="journal article" date="2018" name="Nat. Biotechnol.">
        <title>A standardized bacterial taxonomy based on genome phylogeny substantially revises the tree of life.</title>
        <authorList>
            <person name="Parks D.H."/>
            <person name="Chuvochina M."/>
            <person name="Waite D.W."/>
            <person name="Rinke C."/>
            <person name="Skarshewski A."/>
            <person name="Chaumeil P.A."/>
            <person name="Hugenholtz P."/>
        </authorList>
    </citation>
    <scope>NUCLEOTIDE SEQUENCE [LARGE SCALE GENOMIC DNA]</scope>
    <source>
        <strain evidence="7">UBA10948</strain>
    </source>
</reference>
<proteinExistence type="predicted"/>
<sequence length="299" mass="32684">MVNALDATLTQYIDPYYLRIMILLGINIILALGLNLITGVTGQLSMGHAGFMSIGAYTSAILSIQFGFSYLMALLTGAAVAAFFGFLIGIPTLRLEGDYLAMVTIGFAEIIRVFFLNFEPGGKAVGLSGIPQHTNFITVWLIALLIIALNTRLLKSRMGRAFYAIRENEIAAASTGIDTTRLKILAFTAGSFLGGLGGGLYSHYMYYINPQDFGFMKSIELLNMVILGGMGSIPGTILGSFILTLAPEMLRIVAEYRLLFYGALLVILMIFRPNGILGDVRIYDLKKRWGRKEVKTCQS</sequence>
<gene>
    <name evidence="7" type="ORF">DDZ44_10810</name>
</gene>
<keyword evidence="3 6" id="KW-0812">Transmembrane</keyword>
<dbReference type="CDD" id="cd06581">
    <property type="entry name" value="TM_PBP1_LivM_like"/>
    <property type="match status" value="1"/>
</dbReference>
<feature type="transmembrane region" description="Helical" evidence="6">
    <location>
        <begin position="44"/>
        <end position="64"/>
    </location>
</feature>
<evidence type="ECO:0000313" key="7">
    <source>
        <dbReference type="EMBL" id="HBK54415.1"/>
    </source>
</evidence>
<name>A0A354YYJ4_9FIRM</name>
<dbReference type="AlphaFoldDB" id="A0A354YYJ4"/>
<dbReference type="STRING" id="378794.GCA_001570625_01048"/>
<keyword evidence="4 6" id="KW-1133">Transmembrane helix</keyword>
<feature type="transmembrane region" description="Helical" evidence="6">
    <location>
        <begin position="136"/>
        <end position="154"/>
    </location>
</feature>
<keyword evidence="5 6" id="KW-0472">Membrane</keyword>
<evidence type="ECO:0000256" key="6">
    <source>
        <dbReference type="SAM" id="Phobius"/>
    </source>
</evidence>